<feature type="compositionally biased region" description="Low complexity" evidence="1">
    <location>
        <begin position="44"/>
        <end position="74"/>
    </location>
</feature>
<dbReference type="Proteomes" id="UP000031599">
    <property type="component" value="Unassembled WGS sequence"/>
</dbReference>
<name>A0A0C2CWX4_9BACT</name>
<evidence type="ECO:0000313" key="3">
    <source>
        <dbReference type="Proteomes" id="UP000031599"/>
    </source>
</evidence>
<organism evidence="2 3">
    <name type="scientific">Enhygromyxa salina</name>
    <dbReference type="NCBI Taxonomy" id="215803"/>
    <lineage>
        <taxon>Bacteria</taxon>
        <taxon>Pseudomonadati</taxon>
        <taxon>Myxococcota</taxon>
        <taxon>Polyangia</taxon>
        <taxon>Nannocystales</taxon>
        <taxon>Nannocystaceae</taxon>
        <taxon>Enhygromyxa</taxon>
    </lineage>
</organism>
<feature type="region of interest" description="Disordered" evidence="1">
    <location>
        <begin position="38"/>
        <end position="84"/>
    </location>
</feature>
<protein>
    <submittedName>
        <fullName evidence="2">Uncharacterized protein</fullName>
    </submittedName>
</protein>
<comment type="caution">
    <text evidence="2">The sequence shown here is derived from an EMBL/GenBank/DDBJ whole genome shotgun (WGS) entry which is preliminary data.</text>
</comment>
<dbReference type="EMBL" id="JMCC02000135">
    <property type="protein sequence ID" value="KIG12352.1"/>
    <property type="molecule type" value="Genomic_DNA"/>
</dbReference>
<accession>A0A0C2CWX4</accession>
<gene>
    <name evidence="2" type="ORF">DB30_01543</name>
</gene>
<dbReference type="RefSeq" id="WP_146662204.1">
    <property type="nucleotide sequence ID" value="NZ_JMCC02000135.1"/>
</dbReference>
<evidence type="ECO:0000313" key="2">
    <source>
        <dbReference type="EMBL" id="KIG12352.1"/>
    </source>
</evidence>
<reference evidence="2 3" key="1">
    <citation type="submission" date="2014-12" db="EMBL/GenBank/DDBJ databases">
        <title>Genome assembly of Enhygromyxa salina DSM 15201.</title>
        <authorList>
            <person name="Sharma G."/>
            <person name="Subramanian S."/>
        </authorList>
    </citation>
    <scope>NUCLEOTIDE SEQUENCE [LARGE SCALE GENOMIC DNA]</scope>
    <source>
        <strain evidence="2 3">DSM 15201</strain>
    </source>
</reference>
<evidence type="ECO:0000256" key="1">
    <source>
        <dbReference type="SAM" id="MobiDB-lite"/>
    </source>
</evidence>
<sequence>MACPFCGATQQAISSPLRSTIAGFVLVAATMLGSSACARNPSMSDEGNTTTTNGDSTETVSDSSSSETETSTMGDGDGDTSDQSSNASLSFYACAPTDDWWVSDCDPFAQDCPEGEKCVPYASTGSNLDSNKCVPVTGSQAAGEPCAYGGVVEASDDCDQDSHCFHIEENDGSATGTCTAFCKGTPDDPLCEEGSACLIDYDGSLTLCLDTCHPLMQDCVDGHACKWLGNAFLCELESDNAAATGDPCDDVNTCASGNLCADVDFVPGCQGGSCCTEFCDTADQNFVCSNPQTECVPFFEEPEMQPPGFETIGLCVTP</sequence>
<dbReference type="AlphaFoldDB" id="A0A0C2CWX4"/>
<proteinExistence type="predicted"/>